<dbReference type="GO" id="GO:0005506">
    <property type="term" value="F:iron ion binding"/>
    <property type="evidence" value="ECO:0007669"/>
    <property type="project" value="InterPro"/>
</dbReference>
<evidence type="ECO:0000313" key="6">
    <source>
        <dbReference type="Proteomes" id="UP000636709"/>
    </source>
</evidence>
<dbReference type="Proteomes" id="UP000636709">
    <property type="component" value="Unassembled WGS sequence"/>
</dbReference>
<evidence type="ECO:0000313" key="5">
    <source>
        <dbReference type="EMBL" id="KAF8729026.1"/>
    </source>
</evidence>
<keyword evidence="1 3" id="KW-0479">Metal-binding</keyword>
<dbReference type="EMBL" id="JACEFO010001626">
    <property type="protein sequence ID" value="KAF8729026.1"/>
    <property type="molecule type" value="Genomic_DNA"/>
</dbReference>
<dbReference type="PANTHER" id="PTHR24286">
    <property type="entry name" value="CYTOCHROME P450 26"/>
    <property type="match status" value="1"/>
</dbReference>
<dbReference type="GO" id="GO:0020037">
    <property type="term" value="F:heme binding"/>
    <property type="evidence" value="ECO:0007669"/>
    <property type="project" value="InterPro"/>
</dbReference>
<dbReference type="AlphaFoldDB" id="A0A835F5F9"/>
<comment type="similarity">
    <text evidence="4">Belongs to the cytochrome P450 family.</text>
</comment>
<reference evidence="5" key="1">
    <citation type="submission" date="2020-07" db="EMBL/GenBank/DDBJ databases">
        <title>Genome sequence and genetic diversity analysis of an under-domesticated orphan crop, white fonio (Digitaria exilis).</title>
        <authorList>
            <person name="Bennetzen J.L."/>
            <person name="Chen S."/>
            <person name="Ma X."/>
            <person name="Wang X."/>
            <person name="Yssel A.E.J."/>
            <person name="Chaluvadi S.R."/>
            <person name="Johnson M."/>
            <person name="Gangashetty P."/>
            <person name="Hamidou F."/>
            <person name="Sanogo M.D."/>
            <person name="Zwaenepoel A."/>
            <person name="Wallace J."/>
            <person name="Van De Peer Y."/>
            <person name="Van Deynze A."/>
        </authorList>
    </citation>
    <scope>NUCLEOTIDE SEQUENCE</scope>
    <source>
        <tissue evidence="5">Leaves</tissue>
    </source>
</reference>
<dbReference type="InterPro" id="IPR002401">
    <property type="entry name" value="Cyt_P450_E_grp-I"/>
</dbReference>
<keyword evidence="4" id="KW-0560">Oxidoreductase</keyword>
<dbReference type="Gene3D" id="1.10.630.10">
    <property type="entry name" value="Cytochrome P450"/>
    <property type="match status" value="1"/>
</dbReference>
<dbReference type="PRINTS" id="PR00463">
    <property type="entry name" value="EP450I"/>
</dbReference>
<dbReference type="PRINTS" id="PR00385">
    <property type="entry name" value="P450"/>
</dbReference>
<accession>A0A835F5F9</accession>
<dbReference type="GO" id="GO:0004497">
    <property type="term" value="F:monooxygenase activity"/>
    <property type="evidence" value="ECO:0007669"/>
    <property type="project" value="UniProtKB-KW"/>
</dbReference>
<dbReference type="PANTHER" id="PTHR24286:SF81">
    <property type="entry name" value="CYTOCHROME P450 FAMILY PROTEIN, EXPRESSED"/>
    <property type="match status" value="1"/>
</dbReference>
<comment type="cofactor">
    <cofactor evidence="3">
        <name>heme</name>
        <dbReference type="ChEBI" id="CHEBI:30413"/>
    </cofactor>
</comment>
<dbReference type="OrthoDB" id="1372046at2759"/>
<evidence type="ECO:0000256" key="4">
    <source>
        <dbReference type="RuleBase" id="RU000461"/>
    </source>
</evidence>
<dbReference type="InterPro" id="IPR001128">
    <property type="entry name" value="Cyt_P450"/>
</dbReference>
<evidence type="ECO:0000256" key="2">
    <source>
        <dbReference type="ARBA" id="ARBA00023004"/>
    </source>
</evidence>
<dbReference type="GO" id="GO:0010268">
    <property type="term" value="P:brassinosteroid homeostasis"/>
    <property type="evidence" value="ECO:0007669"/>
    <property type="project" value="TreeGrafter"/>
</dbReference>
<protein>
    <recommendedName>
        <fullName evidence="7">Cytochrome P450</fullName>
    </recommendedName>
</protein>
<dbReference type="PROSITE" id="PS00086">
    <property type="entry name" value="CYTOCHROME_P450"/>
    <property type="match status" value="1"/>
</dbReference>
<keyword evidence="3 4" id="KW-0349">Heme</keyword>
<organism evidence="5 6">
    <name type="scientific">Digitaria exilis</name>
    <dbReference type="NCBI Taxonomy" id="1010633"/>
    <lineage>
        <taxon>Eukaryota</taxon>
        <taxon>Viridiplantae</taxon>
        <taxon>Streptophyta</taxon>
        <taxon>Embryophyta</taxon>
        <taxon>Tracheophyta</taxon>
        <taxon>Spermatophyta</taxon>
        <taxon>Magnoliopsida</taxon>
        <taxon>Liliopsida</taxon>
        <taxon>Poales</taxon>
        <taxon>Poaceae</taxon>
        <taxon>PACMAD clade</taxon>
        <taxon>Panicoideae</taxon>
        <taxon>Panicodae</taxon>
        <taxon>Paniceae</taxon>
        <taxon>Anthephorinae</taxon>
        <taxon>Digitaria</taxon>
    </lineage>
</organism>
<dbReference type="SUPFAM" id="SSF48264">
    <property type="entry name" value="Cytochrome P450"/>
    <property type="match status" value="1"/>
</dbReference>
<dbReference type="GO" id="GO:0016132">
    <property type="term" value="P:brassinosteroid biosynthetic process"/>
    <property type="evidence" value="ECO:0007669"/>
    <property type="project" value="TreeGrafter"/>
</dbReference>
<comment type="caution">
    <text evidence="5">The sequence shown here is derived from an EMBL/GenBank/DDBJ whole genome shotgun (WGS) entry which is preliminary data.</text>
</comment>
<keyword evidence="6" id="KW-1185">Reference proteome</keyword>
<dbReference type="InterPro" id="IPR017972">
    <property type="entry name" value="Cyt_P450_CS"/>
</dbReference>
<dbReference type="Pfam" id="PF00067">
    <property type="entry name" value="p450"/>
    <property type="match status" value="1"/>
</dbReference>
<evidence type="ECO:0000256" key="3">
    <source>
        <dbReference type="PIRSR" id="PIRSR602401-1"/>
    </source>
</evidence>
<dbReference type="CDD" id="cd11043">
    <property type="entry name" value="CYP90-like"/>
    <property type="match status" value="1"/>
</dbReference>
<keyword evidence="2 3" id="KW-0408">Iron</keyword>
<dbReference type="GO" id="GO:0016125">
    <property type="term" value="P:sterol metabolic process"/>
    <property type="evidence" value="ECO:0007669"/>
    <property type="project" value="TreeGrafter"/>
</dbReference>
<gene>
    <name evidence="5" type="ORF">HU200_018337</name>
</gene>
<feature type="binding site" description="axial binding residue" evidence="3">
    <location>
        <position position="373"/>
    </location>
    <ligand>
        <name>heme</name>
        <dbReference type="ChEBI" id="CHEBI:30413"/>
    </ligand>
    <ligandPart>
        <name>Fe</name>
        <dbReference type="ChEBI" id="CHEBI:18248"/>
    </ligandPart>
</feature>
<sequence length="428" mass="48680">MESPFGSLLYKMLEKRYGPIFKTNLIGKDLIVSLDPDVNHYVLQQEEKAFHIWFPDSFMKLLGEENIARCYGSLHKNTRNLIRRVFGPENLRLVLLHDMQGAVDRCLSSWRDSPSIELKPALSSMIFGIAAKWMIGYEASVLSGDLWKNFDAFNQGLLSFPLNFPGTAFYKCMQGRNNVMKTLKEVLDERRKKAETPERMDFIDVIVSELNKQNPALSENLALNVLFLLIFASFETTSSGLTAALKFLSDNPKALKELEEEHQKILERRADPHAEITWEEYKSMKFTSHVINESLRLANVAPVLFRKATQDVQIKGYTIPEGWIVMICPPAVHLNPTTYEEPSSFNPWRWKDLSEPIGGSKDFIAFGSGLRLCVGLDFARLQMSVFLHFLVTKYRLKVVSGGDMVFGPGLGFPNGFQVQLELKNKLSL</sequence>
<name>A0A835F5F9_9POAL</name>
<evidence type="ECO:0008006" key="7">
    <source>
        <dbReference type="Google" id="ProtNLM"/>
    </source>
</evidence>
<dbReference type="InterPro" id="IPR036396">
    <property type="entry name" value="Cyt_P450_sf"/>
</dbReference>
<proteinExistence type="inferred from homology"/>
<keyword evidence="4" id="KW-0503">Monooxygenase</keyword>
<evidence type="ECO:0000256" key="1">
    <source>
        <dbReference type="ARBA" id="ARBA00022723"/>
    </source>
</evidence>
<dbReference type="GO" id="GO:0016705">
    <property type="term" value="F:oxidoreductase activity, acting on paired donors, with incorporation or reduction of molecular oxygen"/>
    <property type="evidence" value="ECO:0007669"/>
    <property type="project" value="InterPro"/>
</dbReference>